<sequence length="130" mass="15098">MDYHVNSDNRPYKNETDLIINAAIEVHRNLGAGFLEIVYKDALCIEMDGRGYFYEREKRYSVYYKDVLLPHSFYADFIIFDTVILEIKAKSGIANEDLAQTINYLKCSDCRVGLVLNFGKPTLEIRRVVF</sequence>
<organism evidence="1 2">
    <name type="scientific">Pedobacter chinensis</name>
    <dbReference type="NCBI Taxonomy" id="2282421"/>
    <lineage>
        <taxon>Bacteria</taxon>
        <taxon>Pseudomonadati</taxon>
        <taxon>Bacteroidota</taxon>
        <taxon>Sphingobacteriia</taxon>
        <taxon>Sphingobacteriales</taxon>
        <taxon>Sphingobacteriaceae</taxon>
        <taxon>Pedobacter</taxon>
    </lineage>
</organism>
<dbReference type="OrthoDB" id="9806869at2"/>
<name>A0A369PVB8_9SPHI</name>
<dbReference type="Proteomes" id="UP000253961">
    <property type="component" value="Unassembled WGS sequence"/>
</dbReference>
<dbReference type="RefSeq" id="WP_115404296.1">
    <property type="nucleotide sequence ID" value="NZ_QPKV01000008.1"/>
</dbReference>
<evidence type="ECO:0000313" key="2">
    <source>
        <dbReference type="Proteomes" id="UP000253961"/>
    </source>
</evidence>
<keyword evidence="2" id="KW-1185">Reference proteome</keyword>
<dbReference type="InterPro" id="IPR026350">
    <property type="entry name" value="GxxExxY"/>
</dbReference>
<gene>
    <name evidence="1" type="ORF">DU508_18315</name>
</gene>
<evidence type="ECO:0000313" key="1">
    <source>
        <dbReference type="EMBL" id="RDC55185.1"/>
    </source>
</evidence>
<comment type="caution">
    <text evidence="1">The sequence shown here is derived from an EMBL/GenBank/DDBJ whole genome shotgun (WGS) entry which is preliminary data.</text>
</comment>
<dbReference type="NCBIfam" id="TIGR04256">
    <property type="entry name" value="GxxExxY"/>
    <property type="match status" value="1"/>
</dbReference>
<accession>A0A369PVB8</accession>
<proteinExistence type="predicted"/>
<dbReference type="EMBL" id="QPKV01000008">
    <property type="protein sequence ID" value="RDC55185.1"/>
    <property type="molecule type" value="Genomic_DNA"/>
</dbReference>
<dbReference type="Pfam" id="PF13366">
    <property type="entry name" value="PDDEXK_3"/>
    <property type="match status" value="1"/>
</dbReference>
<dbReference type="AlphaFoldDB" id="A0A369PVB8"/>
<reference evidence="1 2" key="1">
    <citation type="submission" date="2018-07" db="EMBL/GenBank/DDBJ databases">
        <title>Pedobacter sp. nov., isolated from soil.</title>
        <authorList>
            <person name="Zhou L.Y."/>
            <person name="Du Z.J."/>
        </authorList>
    </citation>
    <scope>NUCLEOTIDE SEQUENCE [LARGE SCALE GENOMIC DNA]</scope>
    <source>
        <strain evidence="1 2">JDX94</strain>
    </source>
</reference>
<protein>
    <submittedName>
        <fullName evidence="1">GxxExxY protein</fullName>
    </submittedName>
</protein>